<gene>
    <name evidence="2" type="ORF">HMPREF3222_03225</name>
</gene>
<evidence type="ECO:0000313" key="2">
    <source>
        <dbReference type="EMBL" id="KXA04050.1"/>
    </source>
</evidence>
<evidence type="ECO:0000313" key="3">
    <source>
        <dbReference type="Proteomes" id="UP000070646"/>
    </source>
</evidence>
<reference evidence="2 3" key="1">
    <citation type="submission" date="2016-01" db="EMBL/GenBank/DDBJ databases">
        <authorList>
            <person name="Oliw E.H."/>
        </authorList>
    </citation>
    <scope>NUCLEOTIDE SEQUENCE [LARGE SCALE GENOMIC DNA]</scope>
    <source>
        <strain evidence="2 3">MJR7757A</strain>
    </source>
</reference>
<keyword evidence="1" id="KW-0812">Transmembrane</keyword>
<dbReference type="EMBL" id="LRPU01000235">
    <property type="protein sequence ID" value="KXA04050.1"/>
    <property type="molecule type" value="Genomic_DNA"/>
</dbReference>
<accession>A0A133MJ91</accession>
<dbReference type="AlphaFoldDB" id="A0A133MJ91"/>
<keyword evidence="1" id="KW-0472">Membrane</keyword>
<evidence type="ECO:0000256" key="1">
    <source>
        <dbReference type="SAM" id="Phobius"/>
    </source>
</evidence>
<keyword evidence="1" id="KW-1133">Transmembrane helix</keyword>
<proteinExistence type="predicted"/>
<feature type="transmembrane region" description="Helical" evidence="1">
    <location>
        <begin position="12"/>
        <end position="34"/>
    </location>
</feature>
<sequence>MDKIAAKIPERGFGHTVIVEYIWIKWLTAFFILFHSYSI</sequence>
<name>A0A133MJ91_CLOPF</name>
<comment type="caution">
    <text evidence="2">The sequence shown here is derived from an EMBL/GenBank/DDBJ whole genome shotgun (WGS) entry which is preliminary data.</text>
</comment>
<protein>
    <submittedName>
        <fullName evidence="2">Uncharacterized protein</fullName>
    </submittedName>
</protein>
<dbReference type="Proteomes" id="UP000070646">
    <property type="component" value="Unassembled WGS sequence"/>
</dbReference>
<organism evidence="2 3">
    <name type="scientific">Clostridium perfringens</name>
    <dbReference type="NCBI Taxonomy" id="1502"/>
    <lineage>
        <taxon>Bacteria</taxon>
        <taxon>Bacillati</taxon>
        <taxon>Bacillota</taxon>
        <taxon>Clostridia</taxon>
        <taxon>Eubacteriales</taxon>
        <taxon>Clostridiaceae</taxon>
        <taxon>Clostridium</taxon>
    </lineage>
</organism>